<organism evidence="1 2">
    <name type="scientific">Willisornis vidua</name>
    <name type="common">Xingu scale-backed antbird</name>
    <dbReference type="NCBI Taxonomy" id="1566151"/>
    <lineage>
        <taxon>Eukaryota</taxon>
        <taxon>Metazoa</taxon>
        <taxon>Chordata</taxon>
        <taxon>Craniata</taxon>
        <taxon>Vertebrata</taxon>
        <taxon>Euteleostomi</taxon>
        <taxon>Archelosauria</taxon>
        <taxon>Archosauria</taxon>
        <taxon>Dinosauria</taxon>
        <taxon>Saurischia</taxon>
        <taxon>Theropoda</taxon>
        <taxon>Coelurosauria</taxon>
        <taxon>Aves</taxon>
        <taxon>Neognathae</taxon>
        <taxon>Neoaves</taxon>
        <taxon>Telluraves</taxon>
        <taxon>Australaves</taxon>
        <taxon>Passeriformes</taxon>
        <taxon>Thamnophilidae</taxon>
        <taxon>Willisornis</taxon>
    </lineage>
</organism>
<reference evidence="1" key="1">
    <citation type="submission" date="2019-10" db="EMBL/GenBank/DDBJ databases">
        <authorList>
            <person name="Soares A.E.R."/>
            <person name="Aleixo A."/>
            <person name="Schneider P."/>
            <person name="Miyaki C.Y."/>
            <person name="Schneider M.P."/>
            <person name="Mello C."/>
            <person name="Vasconcelos A.T.R."/>
        </authorList>
    </citation>
    <scope>NUCLEOTIDE SEQUENCE</scope>
    <source>
        <tissue evidence="1">Muscle</tissue>
    </source>
</reference>
<accession>A0ABQ9DT21</accession>
<evidence type="ECO:0000313" key="1">
    <source>
        <dbReference type="EMBL" id="KAJ7427370.1"/>
    </source>
</evidence>
<sequence length="189" mass="21015">MLGFPKGSWESPSQGVFLDEGGKFSSWIPSFCSQLKGSGILLLEDDSIYEGNFTEDLTFVGKGKLSFANGFILEGTFSTKSGQGLQTHGVLNTCGEQLEENVSKTGTEDISWKTEDILEELVQHQELESLQSYLEKALKSSLHPLGKLLRVLTVAFQATYSGIGANRHLLTMAQEEVKFYAKKIWEFYQ</sequence>
<comment type="caution">
    <text evidence="1">The sequence shown here is derived from an EMBL/GenBank/DDBJ whole genome shotgun (WGS) entry which is preliminary data.</text>
</comment>
<dbReference type="Proteomes" id="UP001145742">
    <property type="component" value="Unassembled WGS sequence"/>
</dbReference>
<name>A0ABQ9DT21_9PASS</name>
<protein>
    <submittedName>
        <fullName evidence="1">ALS2 C-terminal-like protein</fullName>
    </submittedName>
</protein>
<dbReference type="PANTHER" id="PTHR46089">
    <property type="entry name" value="ALSIN HOMOLOG"/>
    <property type="match status" value="1"/>
</dbReference>
<dbReference type="PANTHER" id="PTHR46089:SF1">
    <property type="entry name" value="ALS2 C-TERMINAL-LIKE PROTEIN"/>
    <property type="match status" value="1"/>
</dbReference>
<evidence type="ECO:0000313" key="2">
    <source>
        <dbReference type="Proteomes" id="UP001145742"/>
    </source>
</evidence>
<dbReference type="EMBL" id="WHWB01031966">
    <property type="protein sequence ID" value="KAJ7427370.1"/>
    <property type="molecule type" value="Genomic_DNA"/>
</dbReference>
<keyword evidence="2" id="KW-1185">Reference proteome</keyword>
<proteinExistence type="predicted"/>
<gene>
    <name evidence="1" type="ORF">WISP_07701</name>
</gene>
<dbReference type="InterPro" id="IPR051984">
    <property type="entry name" value="Alsin"/>
</dbReference>